<protein>
    <recommendedName>
        <fullName evidence="12">EamA domain-containing protein</fullName>
    </recommendedName>
</protein>
<dbReference type="HOGENOM" id="CLU_131462_0_0_10"/>
<feature type="transmembrane region" description="Helical" evidence="11">
    <location>
        <begin position="72"/>
        <end position="92"/>
    </location>
</feature>
<dbReference type="GO" id="GO:0009103">
    <property type="term" value="P:lipopolysaccharide biosynthetic process"/>
    <property type="evidence" value="ECO:0007669"/>
    <property type="project" value="UniProtKB-KW"/>
</dbReference>
<evidence type="ECO:0000256" key="2">
    <source>
        <dbReference type="ARBA" id="ARBA00022475"/>
    </source>
</evidence>
<keyword evidence="6 11" id="KW-0812">Transmembrane</keyword>
<keyword evidence="7" id="KW-0448">Lipopolysaccharide biosynthesis</keyword>
<reference evidence="13 14" key="1">
    <citation type="submission" date="2011-12" db="EMBL/GenBank/DDBJ databases">
        <title>The Genome Sequence of Prevotella maculosa OT 289.</title>
        <authorList>
            <consortium name="The Broad Institute Genome Sequencing Platform"/>
            <person name="Earl A."/>
            <person name="Ward D."/>
            <person name="Feldgarden M."/>
            <person name="Gevers D."/>
            <person name="Izard J."/>
            <person name="Blanton J.M."/>
            <person name="Mathney J."/>
            <person name="Tanner A.C."/>
            <person name="Dewhirst F.E."/>
            <person name="Young S.K."/>
            <person name="Zeng Q."/>
            <person name="Gargeya S."/>
            <person name="Fitzgerald M."/>
            <person name="Haas B."/>
            <person name="Abouelleil A."/>
            <person name="Alvarado L."/>
            <person name="Arachchi H.M."/>
            <person name="Berlin A."/>
            <person name="Chapman S.B."/>
            <person name="Gearin G."/>
            <person name="Goldberg J."/>
            <person name="Griggs A."/>
            <person name="Gujja S."/>
            <person name="Hansen M."/>
            <person name="Heiman D."/>
            <person name="Howarth C."/>
            <person name="Larimer J."/>
            <person name="Lui A."/>
            <person name="MacDonald P.J.P."/>
            <person name="McCowen C."/>
            <person name="Montmayeur A."/>
            <person name="Murphy C."/>
            <person name="Neiman D."/>
            <person name="Pearson M."/>
            <person name="Priest M."/>
            <person name="Roberts A."/>
            <person name="Saif S."/>
            <person name="Shea T."/>
            <person name="Sisk P."/>
            <person name="Stolte C."/>
            <person name="Sykes S."/>
            <person name="Wortman J."/>
            <person name="Nusbaum C."/>
            <person name="Birren B."/>
        </authorList>
    </citation>
    <scope>NUCLEOTIDE SEQUENCE [LARGE SCALE GENOMIC DNA]</scope>
    <source>
        <strain evidence="13 14">OT 289</strain>
    </source>
</reference>
<evidence type="ECO:0000256" key="4">
    <source>
        <dbReference type="ARBA" id="ARBA00022519"/>
    </source>
</evidence>
<evidence type="ECO:0000256" key="8">
    <source>
        <dbReference type="ARBA" id="ARBA00022989"/>
    </source>
</evidence>
<evidence type="ECO:0000256" key="11">
    <source>
        <dbReference type="SAM" id="Phobius"/>
    </source>
</evidence>
<feature type="transmembrane region" description="Helical" evidence="11">
    <location>
        <begin position="98"/>
        <end position="115"/>
    </location>
</feature>
<evidence type="ECO:0000259" key="12">
    <source>
        <dbReference type="Pfam" id="PF00892"/>
    </source>
</evidence>
<dbReference type="InterPro" id="IPR000620">
    <property type="entry name" value="EamA_dom"/>
</dbReference>
<dbReference type="InterPro" id="IPR000390">
    <property type="entry name" value="Small_drug/metabolite_transptr"/>
</dbReference>
<dbReference type="EMBL" id="AGEK01000001">
    <property type="protein sequence ID" value="EHO75211.1"/>
    <property type="molecule type" value="Genomic_DNA"/>
</dbReference>
<name>H1HIL0_9BACT</name>
<dbReference type="GO" id="GO:0005886">
    <property type="term" value="C:plasma membrane"/>
    <property type="evidence" value="ECO:0007669"/>
    <property type="project" value="UniProtKB-SubCell"/>
</dbReference>
<dbReference type="PANTHER" id="PTHR30561:SF9">
    <property type="entry name" value="4-AMINO-4-DEOXY-L-ARABINOSE-PHOSPHOUNDECAPRENOL FLIPPASE SUBUNIT ARNF-RELATED"/>
    <property type="match status" value="1"/>
</dbReference>
<evidence type="ECO:0000256" key="9">
    <source>
        <dbReference type="ARBA" id="ARBA00023098"/>
    </source>
</evidence>
<gene>
    <name evidence="13" type="ORF">HMPREF9944_00004</name>
</gene>
<dbReference type="AlphaFoldDB" id="H1HIL0"/>
<keyword evidence="5" id="KW-0441">Lipid A biosynthesis</keyword>
<keyword evidence="3" id="KW-0444">Lipid biosynthesis</keyword>
<keyword evidence="10 11" id="KW-0472">Membrane</keyword>
<dbReference type="Proteomes" id="UP000003167">
    <property type="component" value="Unassembled WGS sequence"/>
</dbReference>
<evidence type="ECO:0000313" key="14">
    <source>
        <dbReference type="Proteomes" id="UP000003167"/>
    </source>
</evidence>
<proteinExistence type="predicted"/>
<keyword evidence="9" id="KW-0443">Lipid metabolism</keyword>
<evidence type="ECO:0000256" key="5">
    <source>
        <dbReference type="ARBA" id="ARBA00022556"/>
    </source>
</evidence>
<dbReference type="Pfam" id="PF00892">
    <property type="entry name" value="EamA"/>
    <property type="match status" value="1"/>
</dbReference>
<feature type="transmembrane region" description="Helical" evidence="11">
    <location>
        <begin position="45"/>
        <end position="65"/>
    </location>
</feature>
<dbReference type="GO" id="GO:0022857">
    <property type="term" value="F:transmembrane transporter activity"/>
    <property type="evidence" value="ECO:0007669"/>
    <property type="project" value="InterPro"/>
</dbReference>
<comment type="subcellular location">
    <subcellularLocation>
        <location evidence="1">Cell membrane</location>
        <topology evidence="1">Multi-pass membrane protein</topology>
    </subcellularLocation>
</comment>
<dbReference type="STRING" id="999422.HMPREF9944_00004"/>
<evidence type="ECO:0000256" key="3">
    <source>
        <dbReference type="ARBA" id="ARBA00022516"/>
    </source>
</evidence>
<dbReference type="Gene3D" id="1.10.3730.20">
    <property type="match status" value="1"/>
</dbReference>
<dbReference type="GO" id="GO:0009245">
    <property type="term" value="P:lipid A biosynthetic process"/>
    <property type="evidence" value="ECO:0007669"/>
    <property type="project" value="UniProtKB-KW"/>
</dbReference>
<dbReference type="RefSeq" id="WP_008563565.1">
    <property type="nucleotide sequence ID" value="NZ_JH594500.1"/>
</dbReference>
<keyword evidence="14" id="KW-1185">Reference proteome</keyword>
<comment type="caution">
    <text evidence="13">The sequence shown here is derived from an EMBL/GenBank/DDBJ whole genome shotgun (WGS) entry which is preliminary data.</text>
</comment>
<keyword evidence="8 11" id="KW-1133">Transmembrane helix</keyword>
<evidence type="ECO:0000313" key="13">
    <source>
        <dbReference type="EMBL" id="EHO75211.1"/>
    </source>
</evidence>
<evidence type="ECO:0000256" key="10">
    <source>
        <dbReference type="ARBA" id="ARBA00023136"/>
    </source>
</evidence>
<dbReference type="PATRIC" id="fig|999422.3.peg.4"/>
<keyword evidence="2" id="KW-1003">Cell membrane</keyword>
<sequence>MRLILLSIVQSVLLCSGQVLLKLALQKMGDFAWTWQFLGHQLTNWWWLGCGICYGMATVMWMYIVRTFPFSMAYPMVSLSYVFGMFAAMCFFHETIPLTRWAGVLLIMAGCFLVVK</sequence>
<dbReference type="OrthoDB" id="9156836at2"/>
<feature type="domain" description="EamA" evidence="12">
    <location>
        <begin position="33"/>
        <end position="115"/>
    </location>
</feature>
<dbReference type="InterPro" id="IPR037185">
    <property type="entry name" value="EmrE-like"/>
</dbReference>
<keyword evidence="4" id="KW-0997">Cell inner membrane</keyword>
<organism evidence="13 14">
    <name type="scientific">Segatella maculosa OT 289</name>
    <dbReference type="NCBI Taxonomy" id="999422"/>
    <lineage>
        <taxon>Bacteria</taxon>
        <taxon>Pseudomonadati</taxon>
        <taxon>Bacteroidota</taxon>
        <taxon>Bacteroidia</taxon>
        <taxon>Bacteroidales</taxon>
        <taxon>Prevotellaceae</taxon>
        <taxon>Segatella</taxon>
    </lineage>
</organism>
<evidence type="ECO:0000256" key="1">
    <source>
        <dbReference type="ARBA" id="ARBA00004651"/>
    </source>
</evidence>
<evidence type="ECO:0000256" key="6">
    <source>
        <dbReference type="ARBA" id="ARBA00022692"/>
    </source>
</evidence>
<dbReference type="SUPFAM" id="SSF103481">
    <property type="entry name" value="Multidrug resistance efflux transporter EmrE"/>
    <property type="match status" value="1"/>
</dbReference>
<evidence type="ECO:0000256" key="7">
    <source>
        <dbReference type="ARBA" id="ARBA00022985"/>
    </source>
</evidence>
<accession>H1HIL0</accession>
<dbReference type="PANTHER" id="PTHR30561">
    <property type="entry name" value="SMR FAMILY PROTON-DEPENDENT DRUG EFFLUX TRANSPORTER SUGE"/>
    <property type="match status" value="1"/>
</dbReference>